<evidence type="ECO:0000256" key="1">
    <source>
        <dbReference type="SAM" id="Phobius"/>
    </source>
</evidence>
<dbReference type="InterPro" id="IPR029021">
    <property type="entry name" value="Prot-tyrosine_phosphatase-like"/>
</dbReference>
<organism evidence="2">
    <name type="scientific">Palpitomonas bilix</name>
    <dbReference type="NCBI Taxonomy" id="652834"/>
    <lineage>
        <taxon>Eukaryota</taxon>
        <taxon>Eukaryota incertae sedis</taxon>
    </lineage>
</organism>
<accession>A0A7S3LXG9</accession>
<feature type="transmembrane region" description="Helical" evidence="1">
    <location>
        <begin position="83"/>
        <end position="104"/>
    </location>
</feature>
<dbReference type="SUPFAM" id="SSF52799">
    <property type="entry name" value="(Phosphotyrosine protein) phosphatases II"/>
    <property type="match status" value="1"/>
</dbReference>
<evidence type="ECO:0000313" key="2">
    <source>
        <dbReference type="EMBL" id="CAE0269555.1"/>
    </source>
</evidence>
<protein>
    <recommendedName>
        <fullName evidence="3">Tyrosine specific protein phosphatases domain-containing protein</fullName>
    </recommendedName>
</protein>
<keyword evidence="1" id="KW-0472">Membrane</keyword>
<dbReference type="EMBL" id="HBIB01048513">
    <property type="protein sequence ID" value="CAE0269555.1"/>
    <property type="molecule type" value="Transcribed_RNA"/>
</dbReference>
<keyword evidence="1" id="KW-1133">Transmembrane helix</keyword>
<evidence type="ECO:0008006" key="3">
    <source>
        <dbReference type="Google" id="ProtNLM"/>
    </source>
</evidence>
<gene>
    <name evidence="2" type="ORF">PBIL07802_LOCUS31908</name>
</gene>
<dbReference type="Gene3D" id="3.90.190.10">
    <property type="entry name" value="Protein tyrosine phosphatase superfamily"/>
    <property type="match status" value="1"/>
</dbReference>
<proteinExistence type="predicted"/>
<keyword evidence="1" id="KW-0812">Transmembrane</keyword>
<sequence>MPLPSQGDSGLTGFIRSLNKAGVPNITIILWAISLLALISSWAFDQACGSYFVIYLAVIHGAVGAMAMFDLTSQFGKLPDGRLTWWSWVIFGPYICTLMVFIFVRRLFSKEPQLNEIYERWVLGGYPTPGSEPKWTAVVDCTAELPRLYKIDAKKVKCIPTYDTTAAWSVSDFERAVEWAVDQWKGGEIVYVHCAYGKHMHIAFCNLSQC</sequence>
<dbReference type="AlphaFoldDB" id="A0A7S3LXG9"/>
<reference evidence="2" key="1">
    <citation type="submission" date="2021-01" db="EMBL/GenBank/DDBJ databases">
        <authorList>
            <person name="Corre E."/>
            <person name="Pelletier E."/>
            <person name="Niang G."/>
            <person name="Scheremetjew M."/>
            <person name="Finn R."/>
            <person name="Kale V."/>
            <person name="Holt S."/>
            <person name="Cochrane G."/>
            <person name="Meng A."/>
            <person name="Brown T."/>
            <person name="Cohen L."/>
        </authorList>
    </citation>
    <scope>NUCLEOTIDE SEQUENCE</scope>
    <source>
        <strain evidence="2">NIES-2562</strain>
    </source>
</reference>
<dbReference type="PANTHER" id="PTHR47216:SF4">
    <property type="entry name" value="OS01G0859400 PROTEIN"/>
    <property type="match status" value="1"/>
</dbReference>
<dbReference type="PANTHER" id="PTHR47216">
    <property type="match status" value="1"/>
</dbReference>
<feature type="transmembrane region" description="Helical" evidence="1">
    <location>
        <begin position="26"/>
        <end position="44"/>
    </location>
</feature>
<name>A0A7S3LXG9_9EUKA</name>
<feature type="transmembrane region" description="Helical" evidence="1">
    <location>
        <begin position="51"/>
        <end position="71"/>
    </location>
</feature>